<keyword evidence="3" id="KW-1185">Reference proteome</keyword>
<dbReference type="PANTHER" id="PTHR42791">
    <property type="entry name" value="GNAT FAMILY ACETYLTRANSFERASE"/>
    <property type="match status" value="1"/>
</dbReference>
<dbReference type="CDD" id="cd04301">
    <property type="entry name" value="NAT_SF"/>
    <property type="match status" value="1"/>
</dbReference>
<proteinExistence type="predicted"/>
<dbReference type="EMBL" id="MU007102">
    <property type="protein sequence ID" value="KAF2421086.1"/>
    <property type="molecule type" value="Genomic_DNA"/>
</dbReference>
<dbReference type="AlphaFoldDB" id="A0A9P4NGX6"/>
<comment type="caution">
    <text evidence="2">The sequence shown here is derived from an EMBL/GenBank/DDBJ whole genome shotgun (WGS) entry which is preliminary data.</text>
</comment>
<protein>
    <recommendedName>
        <fullName evidence="1">N-acetyltransferase domain-containing protein</fullName>
    </recommendedName>
</protein>
<accession>A0A9P4NGX6</accession>
<name>A0A9P4NGX6_9PEZI</name>
<feature type="domain" description="N-acetyltransferase" evidence="1">
    <location>
        <begin position="9"/>
        <end position="181"/>
    </location>
</feature>
<dbReference type="InterPro" id="IPR052523">
    <property type="entry name" value="Trichothecene_AcTrans"/>
</dbReference>
<dbReference type="PROSITE" id="PS51186">
    <property type="entry name" value="GNAT"/>
    <property type="match status" value="1"/>
</dbReference>
<reference evidence="2" key="1">
    <citation type="journal article" date="2020" name="Stud. Mycol.">
        <title>101 Dothideomycetes genomes: a test case for predicting lifestyles and emergence of pathogens.</title>
        <authorList>
            <person name="Haridas S."/>
            <person name="Albert R."/>
            <person name="Binder M."/>
            <person name="Bloem J."/>
            <person name="Labutti K."/>
            <person name="Salamov A."/>
            <person name="Andreopoulos B."/>
            <person name="Baker S."/>
            <person name="Barry K."/>
            <person name="Bills G."/>
            <person name="Bluhm B."/>
            <person name="Cannon C."/>
            <person name="Castanera R."/>
            <person name="Culley D."/>
            <person name="Daum C."/>
            <person name="Ezra D."/>
            <person name="Gonzalez J."/>
            <person name="Henrissat B."/>
            <person name="Kuo A."/>
            <person name="Liang C."/>
            <person name="Lipzen A."/>
            <person name="Lutzoni F."/>
            <person name="Magnuson J."/>
            <person name="Mondo S."/>
            <person name="Nolan M."/>
            <person name="Ohm R."/>
            <person name="Pangilinan J."/>
            <person name="Park H.-J."/>
            <person name="Ramirez L."/>
            <person name="Alfaro M."/>
            <person name="Sun H."/>
            <person name="Tritt A."/>
            <person name="Yoshinaga Y."/>
            <person name="Zwiers L.-H."/>
            <person name="Turgeon B."/>
            <person name="Goodwin S."/>
            <person name="Spatafora J."/>
            <person name="Crous P."/>
            <person name="Grigoriev I."/>
        </authorList>
    </citation>
    <scope>NUCLEOTIDE SEQUENCE</scope>
    <source>
        <strain evidence="2">CBS 130266</strain>
    </source>
</reference>
<dbReference type="InterPro" id="IPR016181">
    <property type="entry name" value="Acyl_CoA_acyltransferase"/>
</dbReference>
<evidence type="ECO:0000313" key="2">
    <source>
        <dbReference type="EMBL" id="KAF2421086.1"/>
    </source>
</evidence>
<dbReference type="Pfam" id="PF00583">
    <property type="entry name" value="Acetyltransf_1"/>
    <property type="match status" value="1"/>
</dbReference>
<sequence length="185" mass="21203">MPPFLVQSCILENATQIARNNIMAFWNDPNWVLMWGDKPKEYVITQAIRRSPWNLLQSPARNRHQKVVDGSTGDIVGYARWILPEYMDADSWIEAKIPRPNTKVFLSYLAVHPEHQHKGIATMLVQSGITAAKDLHLDIFVRASDAGLNMYRRAGFHMLDQIIQDDSKYGGNGKYGLHFLEIRIQ</sequence>
<dbReference type="OrthoDB" id="2115692at2759"/>
<organism evidence="2 3">
    <name type="scientific">Tothia fuscella</name>
    <dbReference type="NCBI Taxonomy" id="1048955"/>
    <lineage>
        <taxon>Eukaryota</taxon>
        <taxon>Fungi</taxon>
        <taxon>Dikarya</taxon>
        <taxon>Ascomycota</taxon>
        <taxon>Pezizomycotina</taxon>
        <taxon>Dothideomycetes</taxon>
        <taxon>Pleosporomycetidae</taxon>
        <taxon>Venturiales</taxon>
        <taxon>Cylindrosympodiaceae</taxon>
        <taxon>Tothia</taxon>
    </lineage>
</organism>
<dbReference type="PANTHER" id="PTHR42791:SF2">
    <property type="entry name" value="N-ACETYLTRANSFERASE DOMAIN-CONTAINING PROTEIN"/>
    <property type="match status" value="1"/>
</dbReference>
<gene>
    <name evidence="2" type="ORF">EJ08DRAFT_690256</name>
</gene>
<dbReference type="SUPFAM" id="SSF55729">
    <property type="entry name" value="Acyl-CoA N-acyltransferases (Nat)"/>
    <property type="match status" value="1"/>
</dbReference>
<evidence type="ECO:0000259" key="1">
    <source>
        <dbReference type="PROSITE" id="PS51186"/>
    </source>
</evidence>
<dbReference type="Proteomes" id="UP000800235">
    <property type="component" value="Unassembled WGS sequence"/>
</dbReference>
<dbReference type="Gene3D" id="3.40.630.30">
    <property type="match status" value="2"/>
</dbReference>
<dbReference type="InterPro" id="IPR000182">
    <property type="entry name" value="GNAT_dom"/>
</dbReference>
<dbReference type="GO" id="GO:0016747">
    <property type="term" value="F:acyltransferase activity, transferring groups other than amino-acyl groups"/>
    <property type="evidence" value="ECO:0007669"/>
    <property type="project" value="InterPro"/>
</dbReference>
<evidence type="ECO:0000313" key="3">
    <source>
        <dbReference type="Proteomes" id="UP000800235"/>
    </source>
</evidence>